<proteinExistence type="predicted"/>
<dbReference type="Proteomes" id="UP000499080">
    <property type="component" value="Unassembled WGS sequence"/>
</dbReference>
<dbReference type="EMBL" id="BGPR01212391">
    <property type="protein sequence ID" value="GBN44885.1"/>
    <property type="molecule type" value="Genomic_DNA"/>
</dbReference>
<evidence type="ECO:0000313" key="1">
    <source>
        <dbReference type="EMBL" id="GBN44885.1"/>
    </source>
</evidence>
<reference evidence="1 2" key="1">
    <citation type="journal article" date="2019" name="Sci. Rep.">
        <title>Orb-weaving spider Araneus ventricosus genome elucidates the spidroin gene catalogue.</title>
        <authorList>
            <person name="Kono N."/>
            <person name="Nakamura H."/>
            <person name="Ohtoshi R."/>
            <person name="Moran D.A.P."/>
            <person name="Shinohara A."/>
            <person name="Yoshida Y."/>
            <person name="Fujiwara M."/>
            <person name="Mori M."/>
            <person name="Tomita M."/>
            <person name="Arakawa K."/>
        </authorList>
    </citation>
    <scope>NUCLEOTIDE SEQUENCE [LARGE SCALE GENOMIC DNA]</scope>
</reference>
<evidence type="ECO:0000313" key="2">
    <source>
        <dbReference type="Proteomes" id="UP000499080"/>
    </source>
</evidence>
<keyword evidence="2" id="KW-1185">Reference proteome</keyword>
<accession>A0A4Y2NYZ2</accession>
<sequence>MELPTNKKNISKIPGIILDEKLNWISHFQEQGAKAVSQYQQLCRIAGPRWGLKQKYKRILYQTVTEKMLLYEASAWALSVSPRLEKNCRQYRGSSSFTLPALTEPL</sequence>
<name>A0A4Y2NYZ2_ARAVE</name>
<protein>
    <submittedName>
        <fullName evidence="1">Uncharacterized protein</fullName>
    </submittedName>
</protein>
<gene>
    <name evidence="1" type="ORF">AVEN_206893_1</name>
</gene>
<comment type="caution">
    <text evidence="1">The sequence shown here is derived from an EMBL/GenBank/DDBJ whole genome shotgun (WGS) entry which is preliminary data.</text>
</comment>
<dbReference type="AlphaFoldDB" id="A0A4Y2NYZ2"/>
<organism evidence="1 2">
    <name type="scientific">Araneus ventricosus</name>
    <name type="common">Orbweaver spider</name>
    <name type="synonym">Epeira ventricosa</name>
    <dbReference type="NCBI Taxonomy" id="182803"/>
    <lineage>
        <taxon>Eukaryota</taxon>
        <taxon>Metazoa</taxon>
        <taxon>Ecdysozoa</taxon>
        <taxon>Arthropoda</taxon>
        <taxon>Chelicerata</taxon>
        <taxon>Arachnida</taxon>
        <taxon>Araneae</taxon>
        <taxon>Araneomorphae</taxon>
        <taxon>Entelegynae</taxon>
        <taxon>Araneoidea</taxon>
        <taxon>Araneidae</taxon>
        <taxon>Araneus</taxon>
    </lineage>
</organism>